<gene>
    <name evidence="3" type="ORF">A5893_03375</name>
</gene>
<dbReference type="InterPro" id="IPR035901">
    <property type="entry name" value="GIY-YIG_endonuc_sf"/>
</dbReference>
<dbReference type="InterPro" id="IPR000305">
    <property type="entry name" value="GIY-YIG_endonuc"/>
</dbReference>
<dbReference type="RefSeq" id="WP_068821199.1">
    <property type="nucleotide sequence ID" value="NZ_LWHJ01000011.1"/>
</dbReference>
<dbReference type="PANTHER" id="PTHR34477">
    <property type="entry name" value="UPF0213 PROTEIN YHBQ"/>
    <property type="match status" value="1"/>
</dbReference>
<dbReference type="CDD" id="cd10448">
    <property type="entry name" value="GIY-YIG_unchar_3"/>
    <property type="match status" value="1"/>
</dbReference>
<proteinExistence type="inferred from homology"/>
<name>A0A179DN34_9SPHI</name>
<evidence type="ECO:0000259" key="2">
    <source>
        <dbReference type="PROSITE" id="PS50164"/>
    </source>
</evidence>
<sequence>MKSYYVYLLTNKNNTVIYTGFTNDLKRRIWEHKFDKGSKFTTKYNCNKLIYYEEFNTPYDGIAREKQLKGGSRAKKEALINLENSQWSDLSIDWY</sequence>
<evidence type="ECO:0000313" key="4">
    <source>
        <dbReference type="Proteomes" id="UP000078459"/>
    </source>
</evidence>
<comment type="caution">
    <text evidence="3">The sequence shown here is derived from an EMBL/GenBank/DDBJ whole genome shotgun (WGS) entry which is preliminary data.</text>
</comment>
<dbReference type="OrthoDB" id="1495241at2"/>
<organism evidence="3 4">
    <name type="scientific">Pedobacter psychrophilus</name>
    <dbReference type="NCBI Taxonomy" id="1826909"/>
    <lineage>
        <taxon>Bacteria</taxon>
        <taxon>Pseudomonadati</taxon>
        <taxon>Bacteroidota</taxon>
        <taxon>Sphingobacteriia</taxon>
        <taxon>Sphingobacteriales</taxon>
        <taxon>Sphingobacteriaceae</taxon>
        <taxon>Pedobacter</taxon>
    </lineage>
</organism>
<keyword evidence="4" id="KW-1185">Reference proteome</keyword>
<dbReference type="PROSITE" id="PS50164">
    <property type="entry name" value="GIY_YIG"/>
    <property type="match status" value="1"/>
</dbReference>
<protein>
    <submittedName>
        <fullName evidence="3">Excinuclease ABC subunit C</fullName>
    </submittedName>
</protein>
<reference evidence="3 4" key="1">
    <citation type="submission" date="2016-04" db="EMBL/GenBank/DDBJ databases">
        <authorList>
            <person name="Evans L.H."/>
            <person name="Alamgir A."/>
            <person name="Owens N."/>
            <person name="Weber N.D."/>
            <person name="Virtaneva K."/>
            <person name="Barbian K."/>
            <person name="Babar A."/>
            <person name="Rosenke K."/>
        </authorList>
    </citation>
    <scope>NUCLEOTIDE SEQUENCE [LARGE SCALE GENOMIC DNA]</scope>
    <source>
        <strain evidence="3 4">CCM 8644</strain>
    </source>
</reference>
<dbReference type="InterPro" id="IPR050190">
    <property type="entry name" value="UPF0213_domain"/>
</dbReference>
<dbReference type="SUPFAM" id="SSF82771">
    <property type="entry name" value="GIY-YIG endonuclease"/>
    <property type="match status" value="1"/>
</dbReference>
<dbReference type="Proteomes" id="UP000078459">
    <property type="component" value="Unassembled WGS sequence"/>
</dbReference>
<dbReference type="PANTHER" id="PTHR34477:SF5">
    <property type="entry name" value="BSL5627 PROTEIN"/>
    <property type="match status" value="1"/>
</dbReference>
<dbReference type="Pfam" id="PF01541">
    <property type="entry name" value="GIY-YIG"/>
    <property type="match status" value="1"/>
</dbReference>
<evidence type="ECO:0000313" key="3">
    <source>
        <dbReference type="EMBL" id="OAQ42170.1"/>
    </source>
</evidence>
<dbReference type="EMBL" id="LWHJ01000011">
    <property type="protein sequence ID" value="OAQ42170.1"/>
    <property type="molecule type" value="Genomic_DNA"/>
</dbReference>
<reference evidence="3 4" key="2">
    <citation type="submission" date="2016-06" db="EMBL/GenBank/DDBJ databases">
        <title>Pedobacter psychrophilus sp. nov., isolated from Antarctic fragmentary rock.</title>
        <authorList>
            <person name="Svec P."/>
        </authorList>
    </citation>
    <scope>NUCLEOTIDE SEQUENCE [LARGE SCALE GENOMIC DNA]</scope>
    <source>
        <strain evidence="3 4">CCM 8644</strain>
    </source>
</reference>
<feature type="domain" description="GIY-YIG" evidence="2">
    <location>
        <begin position="2"/>
        <end position="78"/>
    </location>
</feature>
<comment type="similarity">
    <text evidence="1">Belongs to the UPF0213 family.</text>
</comment>
<dbReference type="STRING" id="1826909.A5893_03375"/>
<dbReference type="Gene3D" id="3.40.1440.10">
    <property type="entry name" value="GIY-YIG endonuclease"/>
    <property type="match status" value="1"/>
</dbReference>
<evidence type="ECO:0000256" key="1">
    <source>
        <dbReference type="ARBA" id="ARBA00007435"/>
    </source>
</evidence>
<dbReference type="AlphaFoldDB" id="A0A179DN34"/>
<accession>A0A179DN34</accession>